<evidence type="ECO:0000313" key="1">
    <source>
        <dbReference type="EMBL" id="SEG03711.1"/>
    </source>
</evidence>
<dbReference type="RefSeq" id="WP_103932659.1">
    <property type="nucleotide sequence ID" value="NZ_FNVA01000002.1"/>
</dbReference>
<accession>A0A1H5WW27</accession>
<gene>
    <name evidence="1" type="ORF">SAMN05421819_1772</name>
</gene>
<protein>
    <submittedName>
        <fullName evidence="1">Uncharacterized protein</fullName>
    </submittedName>
</protein>
<sequence length="64" mass="7166">MPLSGEAIRTMNYFDDISVTLRRILTVLPTLTAEEKQRVLEHIQKSEPSYEGVVTAFTAVAAKE</sequence>
<dbReference type="AlphaFoldDB" id="A0A1H5WW27"/>
<proteinExistence type="predicted"/>
<organism evidence="1 2">
    <name type="scientific">Bryocella elongata</name>
    <dbReference type="NCBI Taxonomy" id="863522"/>
    <lineage>
        <taxon>Bacteria</taxon>
        <taxon>Pseudomonadati</taxon>
        <taxon>Acidobacteriota</taxon>
        <taxon>Terriglobia</taxon>
        <taxon>Terriglobales</taxon>
        <taxon>Acidobacteriaceae</taxon>
        <taxon>Bryocella</taxon>
    </lineage>
</organism>
<name>A0A1H5WW27_9BACT</name>
<dbReference type="OrthoDB" id="123077at2"/>
<evidence type="ECO:0000313" key="2">
    <source>
        <dbReference type="Proteomes" id="UP000236728"/>
    </source>
</evidence>
<keyword evidence="2" id="KW-1185">Reference proteome</keyword>
<dbReference type="EMBL" id="FNVA01000002">
    <property type="protein sequence ID" value="SEG03711.1"/>
    <property type="molecule type" value="Genomic_DNA"/>
</dbReference>
<reference evidence="1 2" key="1">
    <citation type="submission" date="2016-10" db="EMBL/GenBank/DDBJ databases">
        <authorList>
            <person name="de Groot N.N."/>
        </authorList>
    </citation>
    <scope>NUCLEOTIDE SEQUENCE [LARGE SCALE GENOMIC DNA]</scope>
    <source>
        <strain evidence="1 2">DSM 22489</strain>
    </source>
</reference>
<dbReference type="Proteomes" id="UP000236728">
    <property type="component" value="Unassembled WGS sequence"/>
</dbReference>